<accession>A0A0V0GJY1</accession>
<sequence length="95" mass="10673">LDTFGTLQLCLQTTNLFSWLSESYLSSSRKNNICANQPVLCYRCSPSCGFSLDVLLWHSILEDGFTTVRVLGCSWGSLSRAKLLHELQKNERVGD</sequence>
<organism evidence="1">
    <name type="scientific">Solanum chacoense</name>
    <name type="common">Chaco potato</name>
    <dbReference type="NCBI Taxonomy" id="4108"/>
    <lineage>
        <taxon>Eukaryota</taxon>
        <taxon>Viridiplantae</taxon>
        <taxon>Streptophyta</taxon>
        <taxon>Embryophyta</taxon>
        <taxon>Tracheophyta</taxon>
        <taxon>Spermatophyta</taxon>
        <taxon>Magnoliopsida</taxon>
        <taxon>eudicotyledons</taxon>
        <taxon>Gunneridae</taxon>
        <taxon>Pentapetalae</taxon>
        <taxon>asterids</taxon>
        <taxon>lamiids</taxon>
        <taxon>Solanales</taxon>
        <taxon>Solanaceae</taxon>
        <taxon>Solanoideae</taxon>
        <taxon>Solaneae</taxon>
        <taxon>Solanum</taxon>
    </lineage>
</organism>
<reference evidence="1" key="1">
    <citation type="submission" date="2015-12" db="EMBL/GenBank/DDBJ databases">
        <title>Gene expression during late stages of embryo sac development: a critical building block for successful pollen-pistil interactions.</title>
        <authorList>
            <person name="Liu Y."/>
            <person name="Joly V."/>
            <person name="Sabar M."/>
            <person name="Matton D.P."/>
        </authorList>
    </citation>
    <scope>NUCLEOTIDE SEQUENCE</scope>
</reference>
<dbReference type="EMBL" id="GEDG01037342">
    <property type="protein sequence ID" value="JAP08186.1"/>
    <property type="molecule type" value="Transcribed_RNA"/>
</dbReference>
<feature type="non-terminal residue" evidence="1">
    <location>
        <position position="1"/>
    </location>
</feature>
<evidence type="ECO:0000313" key="1">
    <source>
        <dbReference type="EMBL" id="JAP08186.1"/>
    </source>
</evidence>
<protein>
    <submittedName>
        <fullName evidence="1">Putative ovule protein</fullName>
    </submittedName>
</protein>
<proteinExistence type="predicted"/>
<name>A0A0V0GJY1_SOLCH</name>
<dbReference type="AlphaFoldDB" id="A0A0V0GJY1"/>